<organism evidence="4 5">
    <name type="scientific">Armillaria ostoyae</name>
    <name type="common">Armillaria root rot fungus</name>
    <dbReference type="NCBI Taxonomy" id="47428"/>
    <lineage>
        <taxon>Eukaryota</taxon>
        <taxon>Fungi</taxon>
        <taxon>Dikarya</taxon>
        <taxon>Basidiomycota</taxon>
        <taxon>Agaricomycotina</taxon>
        <taxon>Agaricomycetes</taxon>
        <taxon>Agaricomycetidae</taxon>
        <taxon>Agaricales</taxon>
        <taxon>Marasmiineae</taxon>
        <taxon>Physalacriaceae</taxon>
        <taxon>Armillaria</taxon>
    </lineage>
</organism>
<dbReference type="EMBL" id="FUEG01000025">
    <property type="protein sequence ID" value="SJL14688.1"/>
    <property type="molecule type" value="Genomic_DNA"/>
</dbReference>
<keyword evidence="2" id="KW-0472">Membrane</keyword>
<feature type="chain" id="PRO_5012515555" evidence="3">
    <location>
        <begin position="16"/>
        <end position="316"/>
    </location>
</feature>
<feature type="compositionally biased region" description="Polar residues" evidence="1">
    <location>
        <begin position="291"/>
        <end position="301"/>
    </location>
</feature>
<proteinExistence type="predicted"/>
<feature type="region of interest" description="Disordered" evidence="1">
    <location>
        <begin position="258"/>
        <end position="316"/>
    </location>
</feature>
<evidence type="ECO:0000256" key="3">
    <source>
        <dbReference type="SAM" id="SignalP"/>
    </source>
</evidence>
<evidence type="ECO:0000256" key="1">
    <source>
        <dbReference type="SAM" id="MobiDB-lite"/>
    </source>
</evidence>
<gene>
    <name evidence="4" type="ORF">ARMOST_18154</name>
</gene>
<dbReference type="OrthoDB" id="2758521at2759"/>
<name>A0A284S0Z1_ARMOS</name>
<dbReference type="AlphaFoldDB" id="A0A284S0Z1"/>
<keyword evidence="3" id="KW-0732">Signal</keyword>
<feature type="compositionally biased region" description="Basic and acidic residues" evidence="1">
    <location>
        <begin position="307"/>
        <end position="316"/>
    </location>
</feature>
<sequence length="316" mass="33933">MYLHALLLIPLGVGGQLINHTIDDTLGDELTGFQVNYSPAGQHSNGSALVWKNALQCSDCAVVPDRSLAMNGTWTGATYYPYLGNITVQLLFHGSAIYVYVILSNYPKSTGVVSDVVCDFRMDGELVGSYSHDTDATYQFAYNVLAYSSSSLSDEDHTLVMETTGTEPSYLIFDYAVYTNTQASTLLPSSTGQLSATSSNPVSLSLSAASSISSTASPSTSSLAKTFGGAIAVAVLVLIILAGSVVFYLRRLRRRPSTPATPEIATHPRSFFRPFGQTSGQPTAVGLYDAESSNETLTSQIRAPASWERRREAYEP</sequence>
<evidence type="ECO:0000256" key="2">
    <source>
        <dbReference type="SAM" id="Phobius"/>
    </source>
</evidence>
<evidence type="ECO:0000313" key="4">
    <source>
        <dbReference type="EMBL" id="SJL14688.1"/>
    </source>
</evidence>
<feature type="transmembrane region" description="Helical" evidence="2">
    <location>
        <begin position="227"/>
        <end position="249"/>
    </location>
</feature>
<dbReference type="OMA" id="DCAGCAI"/>
<keyword evidence="5" id="KW-1185">Reference proteome</keyword>
<dbReference type="STRING" id="47428.A0A284S0Z1"/>
<protein>
    <submittedName>
        <fullName evidence="4">Uncharacterized protein</fullName>
    </submittedName>
</protein>
<accession>A0A284S0Z1</accession>
<dbReference type="Proteomes" id="UP000219338">
    <property type="component" value="Unassembled WGS sequence"/>
</dbReference>
<evidence type="ECO:0000313" key="5">
    <source>
        <dbReference type="Proteomes" id="UP000219338"/>
    </source>
</evidence>
<keyword evidence="2" id="KW-0812">Transmembrane</keyword>
<feature type="signal peptide" evidence="3">
    <location>
        <begin position="1"/>
        <end position="15"/>
    </location>
</feature>
<reference evidence="5" key="1">
    <citation type="journal article" date="2017" name="Nat. Ecol. Evol.">
        <title>Genome expansion and lineage-specific genetic innovations in the forest pathogenic fungi Armillaria.</title>
        <authorList>
            <person name="Sipos G."/>
            <person name="Prasanna A.N."/>
            <person name="Walter M.C."/>
            <person name="O'Connor E."/>
            <person name="Balint B."/>
            <person name="Krizsan K."/>
            <person name="Kiss B."/>
            <person name="Hess J."/>
            <person name="Varga T."/>
            <person name="Slot J."/>
            <person name="Riley R."/>
            <person name="Boka B."/>
            <person name="Rigling D."/>
            <person name="Barry K."/>
            <person name="Lee J."/>
            <person name="Mihaltcheva S."/>
            <person name="LaButti K."/>
            <person name="Lipzen A."/>
            <person name="Waldron R."/>
            <person name="Moloney N.M."/>
            <person name="Sperisen C."/>
            <person name="Kredics L."/>
            <person name="Vagvoelgyi C."/>
            <person name="Patrignani A."/>
            <person name="Fitzpatrick D."/>
            <person name="Nagy I."/>
            <person name="Doyle S."/>
            <person name="Anderson J.B."/>
            <person name="Grigoriev I.V."/>
            <person name="Gueldener U."/>
            <person name="Muensterkoetter M."/>
            <person name="Nagy L.G."/>
        </authorList>
    </citation>
    <scope>NUCLEOTIDE SEQUENCE [LARGE SCALE GENOMIC DNA]</scope>
    <source>
        <strain evidence="5">C18/9</strain>
    </source>
</reference>
<keyword evidence="2" id="KW-1133">Transmembrane helix</keyword>
<dbReference type="Gene3D" id="2.60.120.260">
    <property type="entry name" value="Galactose-binding domain-like"/>
    <property type="match status" value="1"/>
</dbReference>